<sequence>MKQMEKPMNAYRGKKFNWRAFVSLYMTLSFLIMIVSGFILYLAPAGRIAKWTHIYILGLEKEEWQAIHTIFTFLFVIAGGFHLWYNWKPLLSYLRRKLQNSFALRKELYVSSLFTILLFAFTLYNLPPFSTVMEWGETLTESWESEETEPPVPHAEAMTFNELAQTIDKPVEVLISSLKTHHINVEKDEIIKDAAERHDLSPMELFEKMNTVNNVSAVNPYAGRGLGRKSLQEVCQTLQLDMQESVHRLEQNGIKASPEMTLKDIAANYDMKPVDILNMINPQTTGN</sequence>
<keyword evidence="1" id="KW-0472">Membrane</keyword>
<evidence type="ECO:0000313" key="3">
    <source>
        <dbReference type="EMBL" id="HGY56088.1"/>
    </source>
</evidence>
<feature type="transmembrane region" description="Helical" evidence="1">
    <location>
        <begin position="21"/>
        <end position="44"/>
    </location>
</feature>
<evidence type="ECO:0000256" key="1">
    <source>
        <dbReference type="SAM" id="Phobius"/>
    </source>
</evidence>
<name>A0A7V4WVQ0_CALAY</name>
<feature type="transmembrane region" description="Helical" evidence="1">
    <location>
        <begin position="64"/>
        <end position="87"/>
    </location>
</feature>
<proteinExistence type="predicted"/>
<dbReference type="Proteomes" id="UP000885779">
    <property type="component" value="Unassembled WGS sequence"/>
</dbReference>
<accession>A0A7V4WVQ0</accession>
<dbReference type="EMBL" id="DRQG01000096">
    <property type="protein sequence ID" value="HGY56088.1"/>
    <property type="molecule type" value="Genomic_DNA"/>
</dbReference>
<dbReference type="AlphaFoldDB" id="A0A7V4WVQ0"/>
<keyword evidence="1" id="KW-0812">Transmembrane</keyword>
<organism evidence="3">
    <name type="scientific">Caldithrix abyssi</name>
    <dbReference type="NCBI Taxonomy" id="187145"/>
    <lineage>
        <taxon>Bacteria</taxon>
        <taxon>Pseudomonadati</taxon>
        <taxon>Calditrichota</taxon>
        <taxon>Calditrichia</taxon>
        <taxon>Calditrichales</taxon>
        <taxon>Calditrichaceae</taxon>
        <taxon>Caldithrix</taxon>
    </lineage>
</organism>
<feature type="transmembrane region" description="Helical" evidence="1">
    <location>
        <begin position="108"/>
        <end position="126"/>
    </location>
</feature>
<comment type="caution">
    <text evidence="3">The sequence shown here is derived from an EMBL/GenBank/DDBJ whole genome shotgun (WGS) entry which is preliminary data.</text>
</comment>
<reference evidence="3" key="1">
    <citation type="journal article" date="2020" name="mSystems">
        <title>Genome- and Community-Level Interaction Insights into Carbon Utilization and Element Cycling Functions of Hydrothermarchaeota in Hydrothermal Sediment.</title>
        <authorList>
            <person name="Zhou Z."/>
            <person name="Liu Y."/>
            <person name="Xu W."/>
            <person name="Pan J."/>
            <person name="Luo Z.H."/>
            <person name="Li M."/>
        </authorList>
    </citation>
    <scope>NUCLEOTIDE SEQUENCE [LARGE SCALE GENOMIC DNA]</scope>
    <source>
        <strain evidence="3">HyVt-577</strain>
    </source>
</reference>
<keyword evidence="1" id="KW-1133">Transmembrane helix</keyword>
<gene>
    <name evidence="3" type="ORF">ENK44_10315</name>
</gene>
<feature type="domain" description="Flavinylation-associated cytochrome" evidence="2">
    <location>
        <begin position="21"/>
        <end position="87"/>
    </location>
</feature>
<dbReference type="InterPro" id="IPR025517">
    <property type="entry name" value="DUF4405"/>
</dbReference>
<evidence type="ECO:0000259" key="2">
    <source>
        <dbReference type="Pfam" id="PF14358"/>
    </source>
</evidence>
<dbReference type="Pfam" id="PF14358">
    <property type="entry name" value="DUF4405"/>
    <property type="match status" value="1"/>
</dbReference>
<protein>
    <submittedName>
        <fullName evidence="3">DUF4405 domain-containing protein</fullName>
    </submittedName>
</protein>